<proteinExistence type="predicted"/>
<sequence length="57" mass="6090">MKTLHCRDAGFDCEGVIKAPTDEEVLTLAAAHALEAHGVQVTSELAGQLQTLIKDEN</sequence>
<dbReference type="EMBL" id="CP112998">
    <property type="protein sequence ID" value="WAC11520.1"/>
    <property type="molecule type" value="Genomic_DNA"/>
</dbReference>
<dbReference type="Proteomes" id="UP001164653">
    <property type="component" value="Chromosome"/>
</dbReference>
<evidence type="ECO:0000313" key="2">
    <source>
        <dbReference type="Proteomes" id="UP001164653"/>
    </source>
</evidence>
<keyword evidence="2" id="KW-1185">Reference proteome</keyword>
<dbReference type="AlphaFoldDB" id="A0A9E8SJM2"/>
<protein>
    <submittedName>
        <fullName evidence="1">DUF1059 domain-containing protein</fullName>
    </submittedName>
</protein>
<dbReference type="InterPro" id="IPR009409">
    <property type="entry name" value="DUF1059"/>
</dbReference>
<organism evidence="1 2">
    <name type="scientific">Dyadobacter pollutisoli</name>
    <dbReference type="NCBI Taxonomy" id="2910158"/>
    <lineage>
        <taxon>Bacteria</taxon>
        <taxon>Pseudomonadati</taxon>
        <taxon>Bacteroidota</taxon>
        <taxon>Cytophagia</taxon>
        <taxon>Cytophagales</taxon>
        <taxon>Spirosomataceae</taxon>
        <taxon>Dyadobacter</taxon>
    </lineage>
</organism>
<dbReference type="Pfam" id="PF06348">
    <property type="entry name" value="DUF1059"/>
    <property type="match status" value="1"/>
</dbReference>
<dbReference type="KEGG" id="dpf:ON006_27790"/>
<name>A0A9E8SJM2_9BACT</name>
<reference evidence="1" key="1">
    <citation type="submission" date="2022-11" db="EMBL/GenBank/DDBJ databases">
        <title>Dyadobacter pollutisoli sp. nov., isolated from plastic dumped soil.</title>
        <authorList>
            <person name="Kim J.M."/>
            <person name="Kim K.R."/>
            <person name="Lee J.K."/>
            <person name="Hao L."/>
            <person name="Jeon C.O."/>
        </authorList>
    </citation>
    <scope>NUCLEOTIDE SEQUENCE</scope>
    <source>
        <strain evidence="1">U1</strain>
    </source>
</reference>
<gene>
    <name evidence="1" type="ORF">ON006_27790</name>
</gene>
<dbReference type="RefSeq" id="WP_244821451.1">
    <property type="nucleotide sequence ID" value="NZ_CP112998.1"/>
</dbReference>
<evidence type="ECO:0000313" key="1">
    <source>
        <dbReference type="EMBL" id="WAC11520.1"/>
    </source>
</evidence>
<accession>A0A9E8SJM2</accession>